<feature type="chain" id="PRO_5022740831" description="DUF1795 domain-containing protein" evidence="1">
    <location>
        <begin position="21"/>
        <end position="176"/>
    </location>
</feature>
<dbReference type="AlphaFoldDB" id="A0A5B8VWN5"/>
<evidence type="ECO:0000313" key="2">
    <source>
        <dbReference type="EMBL" id="QEC75035.1"/>
    </source>
</evidence>
<dbReference type="EMBL" id="CP042437">
    <property type="protein sequence ID" value="QEC75035.1"/>
    <property type="molecule type" value="Genomic_DNA"/>
</dbReference>
<name>A0A5B8VWN5_9SPHI</name>
<proteinExistence type="predicted"/>
<evidence type="ECO:0008006" key="4">
    <source>
        <dbReference type="Google" id="ProtNLM"/>
    </source>
</evidence>
<dbReference type="RefSeq" id="WP_147052190.1">
    <property type="nucleotide sequence ID" value="NZ_CP042437.1"/>
</dbReference>
<feature type="signal peptide" evidence="1">
    <location>
        <begin position="1"/>
        <end position="20"/>
    </location>
</feature>
<keyword evidence="3" id="KW-1185">Reference proteome</keyword>
<protein>
    <recommendedName>
        <fullName evidence="4">DUF1795 domain-containing protein</fullName>
    </recommendedName>
</protein>
<gene>
    <name evidence="2" type="ORF">FSB76_03375</name>
</gene>
<reference evidence="2 3" key="1">
    <citation type="journal article" date="2013" name="J. Microbiol.">
        <title>Mucilaginibacter ginsenosidivorax sp. nov., with ginsenoside converting activity isolated from sediment.</title>
        <authorList>
            <person name="Kim J.K."/>
            <person name="Choi T.E."/>
            <person name="Liu Q.M."/>
            <person name="Park H.Y."/>
            <person name="Yi T.H."/>
            <person name="Yoon M.H."/>
            <person name="Kim S.C."/>
            <person name="Im W.T."/>
        </authorList>
    </citation>
    <scope>NUCLEOTIDE SEQUENCE [LARGE SCALE GENOMIC DNA]</scope>
    <source>
        <strain evidence="2 3">KHI28</strain>
    </source>
</reference>
<dbReference type="Proteomes" id="UP000321362">
    <property type="component" value="Chromosome"/>
</dbReference>
<accession>A0A5B8VWN5</accession>
<evidence type="ECO:0000313" key="3">
    <source>
        <dbReference type="Proteomes" id="UP000321362"/>
    </source>
</evidence>
<organism evidence="2 3">
    <name type="scientific">Mucilaginibacter ginsenosidivorax</name>
    <dbReference type="NCBI Taxonomy" id="862126"/>
    <lineage>
        <taxon>Bacteria</taxon>
        <taxon>Pseudomonadati</taxon>
        <taxon>Bacteroidota</taxon>
        <taxon>Sphingobacteriia</taxon>
        <taxon>Sphingobacteriales</taxon>
        <taxon>Sphingobacteriaceae</taxon>
        <taxon>Mucilaginibacter</taxon>
    </lineage>
</organism>
<evidence type="ECO:0000256" key="1">
    <source>
        <dbReference type="SAM" id="SignalP"/>
    </source>
</evidence>
<dbReference type="KEGG" id="mgk:FSB76_03375"/>
<dbReference type="OrthoDB" id="792914at2"/>
<sequence length="176" mass="20013">MKLINLYLIFSLVILSNAVGQTKRSTAHEYRNDIYKFAVKIPGDWKLYGQIQNDTSQHRAIADWGLPLTHSELENADIENSISITAYKRTGINSLAQLIEVDKKRTNPATTSFETNGTNDNSLIISTSTNGLKYKGKSYYIFKNGIGYVVNFMATPGTYDKNIAMFERFYKNIKYE</sequence>
<keyword evidence="1" id="KW-0732">Signal</keyword>